<feature type="transmembrane region" description="Helical" evidence="4">
    <location>
        <begin position="6"/>
        <end position="22"/>
    </location>
</feature>
<reference evidence="6" key="1">
    <citation type="journal article" date="2017" name="Science">
        <title>Giant viruses with an expanded complement of translation system components.</title>
        <authorList>
            <person name="Schulz F."/>
            <person name="Yutin N."/>
            <person name="Ivanova N.N."/>
            <person name="Ortega D.R."/>
            <person name="Lee T.K."/>
            <person name="Vierheilig J."/>
            <person name="Daims H."/>
            <person name="Horn M."/>
            <person name="Wagner M."/>
            <person name="Jensen G.J."/>
            <person name="Kyrpides N.C."/>
            <person name="Koonin E.V."/>
            <person name="Woyke T."/>
        </authorList>
    </citation>
    <scope>NUCLEOTIDE SEQUENCE</scope>
    <source>
        <strain evidence="6">CTV1</strain>
    </source>
</reference>
<dbReference type="PANTHER" id="PTHR10730:SF53">
    <property type="entry name" value="GLYCOSYLTRANSFERASE 25 FAMILY MEMBER"/>
    <property type="match status" value="1"/>
</dbReference>
<keyword evidence="4" id="KW-0812">Transmembrane</keyword>
<dbReference type="PANTHER" id="PTHR10730">
    <property type="entry name" value="PROCOLLAGEN-LYSINE,2-OXOGLUTARATE 5-DIOXYGENASE/GLYCOSYLTRANSFERASE 25 FAMILY MEMBER"/>
    <property type="match status" value="1"/>
</dbReference>
<evidence type="ECO:0000313" key="6">
    <source>
        <dbReference type="EMBL" id="ARF08298.1"/>
    </source>
</evidence>
<evidence type="ECO:0000256" key="2">
    <source>
        <dbReference type="ARBA" id="ARBA00022676"/>
    </source>
</evidence>
<organism evidence="6">
    <name type="scientific">Catovirus CTV1</name>
    <dbReference type="NCBI Taxonomy" id="1977631"/>
    <lineage>
        <taxon>Viruses</taxon>
        <taxon>Varidnaviria</taxon>
        <taxon>Bamfordvirae</taxon>
        <taxon>Nucleocytoviricota</taxon>
        <taxon>Megaviricetes</taxon>
        <taxon>Imitervirales</taxon>
        <taxon>Mimiviridae</taxon>
        <taxon>Klosneuvirinae</taxon>
        <taxon>Catovirus</taxon>
    </lineage>
</organism>
<name>A0A1V0S9H0_9VIRU</name>
<gene>
    <name evidence="6" type="ORF">Catovirus_1_348</name>
</gene>
<dbReference type="InterPro" id="IPR050757">
    <property type="entry name" value="Collagen_mod_GT25"/>
</dbReference>
<accession>A0A1V0S9H0</accession>
<evidence type="ECO:0000256" key="1">
    <source>
        <dbReference type="ARBA" id="ARBA00006721"/>
    </source>
</evidence>
<keyword evidence="4" id="KW-1133">Transmembrane helix</keyword>
<protein>
    <submittedName>
        <fullName evidence="6">Glycosyltransferase family 25</fullName>
    </submittedName>
</protein>
<keyword evidence="2" id="KW-0328">Glycosyltransferase</keyword>
<keyword evidence="4" id="KW-0472">Membrane</keyword>
<dbReference type="Pfam" id="PF01755">
    <property type="entry name" value="Glyco_transf_25"/>
    <property type="match status" value="1"/>
</dbReference>
<evidence type="ECO:0000259" key="5">
    <source>
        <dbReference type="Pfam" id="PF01755"/>
    </source>
</evidence>
<feature type="domain" description="Glycosyl transferase family 25" evidence="5">
    <location>
        <begin position="39"/>
        <end position="212"/>
    </location>
</feature>
<dbReference type="GO" id="GO:0016740">
    <property type="term" value="F:transferase activity"/>
    <property type="evidence" value="ECO:0007669"/>
    <property type="project" value="UniProtKB-KW"/>
</dbReference>
<sequence>MDLILWVVIMIILLVIIYFLVFSQPNSVENFTDVKDVGLFVINMKFRTDKKKRMENELKRHDLQAEFIDAIVGYNIDVDKMVSNNLINNKLERILRRGEIGCYLSHIKSWDAFLKSNYKYALILEDDAVFIDDFKNKFTELLDEIDFPFDIIYLNDNCEHHFGDKCLYGTRKTKNLFKPGTVGYGLYGYLLSREGANKLMDIALPIEVPIDDKTMNMYEKGELIGYKVTDPYIFVASVVDSDTMNIK</sequence>
<evidence type="ECO:0000256" key="4">
    <source>
        <dbReference type="SAM" id="Phobius"/>
    </source>
</evidence>
<dbReference type="CDD" id="cd06532">
    <property type="entry name" value="Glyco_transf_25"/>
    <property type="match status" value="1"/>
</dbReference>
<keyword evidence="3 6" id="KW-0808">Transferase</keyword>
<comment type="similarity">
    <text evidence="1">Belongs to the glycosyltransferase 25 family.</text>
</comment>
<evidence type="ECO:0000256" key="3">
    <source>
        <dbReference type="ARBA" id="ARBA00022679"/>
    </source>
</evidence>
<dbReference type="InterPro" id="IPR002654">
    <property type="entry name" value="Glyco_trans_25"/>
</dbReference>
<proteinExistence type="inferred from homology"/>
<dbReference type="EMBL" id="KY684083">
    <property type="protein sequence ID" value="ARF08298.1"/>
    <property type="molecule type" value="Genomic_DNA"/>
</dbReference>